<accession>A0AAV2GCI0</accession>
<dbReference type="SUPFAM" id="SSF81383">
    <property type="entry name" value="F-box domain"/>
    <property type="match status" value="1"/>
</dbReference>
<dbReference type="InterPro" id="IPR032675">
    <property type="entry name" value="LRR_dom_sf"/>
</dbReference>
<keyword evidence="3" id="KW-1185">Reference proteome</keyword>
<dbReference type="Gene3D" id="1.20.1280.50">
    <property type="match status" value="1"/>
</dbReference>
<dbReference type="Pfam" id="PF24758">
    <property type="entry name" value="LRR_At5g56370"/>
    <property type="match status" value="1"/>
</dbReference>
<evidence type="ECO:0000313" key="3">
    <source>
        <dbReference type="Proteomes" id="UP001497516"/>
    </source>
</evidence>
<dbReference type="SUPFAM" id="SSF52047">
    <property type="entry name" value="RNI-like"/>
    <property type="match status" value="1"/>
</dbReference>
<dbReference type="SMART" id="SM00579">
    <property type="entry name" value="FBD"/>
    <property type="match status" value="1"/>
</dbReference>
<dbReference type="InterPro" id="IPR055411">
    <property type="entry name" value="LRR_FXL15/At3g58940/PEG3-like"/>
</dbReference>
<evidence type="ECO:0000313" key="2">
    <source>
        <dbReference type="EMBL" id="CAL1408438.1"/>
    </source>
</evidence>
<dbReference type="EMBL" id="OZ034821">
    <property type="protein sequence ID" value="CAL1408438.1"/>
    <property type="molecule type" value="Genomic_DNA"/>
</dbReference>
<dbReference type="InterPro" id="IPR006566">
    <property type="entry name" value="FBD"/>
</dbReference>
<dbReference type="Pfam" id="PF00646">
    <property type="entry name" value="F-box"/>
    <property type="match status" value="1"/>
</dbReference>
<dbReference type="InterPro" id="IPR001810">
    <property type="entry name" value="F-box_dom"/>
</dbReference>
<dbReference type="PANTHER" id="PTHR31639">
    <property type="entry name" value="F-BOX PROTEIN-LIKE"/>
    <property type="match status" value="1"/>
</dbReference>
<name>A0AAV2GCI0_9ROSI</name>
<proteinExistence type="predicted"/>
<dbReference type="Proteomes" id="UP001497516">
    <property type="component" value="Chromosome 8"/>
</dbReference>
<reference evidence="2 3" key="1">
    <citation type="submission" date="2024-04" db="EMBL/GenBank/DDBJ databases">
        <authorList>
            <person name="Fracassetti M."/>
        </authorList>
    </citation>
    <scope>NUCLEOTIDE SEQUENCE [LARGE SCALE GENOMIC DNA]</scope>
</reference>
<dbReference type="PANTHER" id="PTHR31639:SF312">
    <property type="entry name" value="CYCLIN-LIKE F-BOX"/>
    <property type="match status" value="1"/>
</dbReference>
<evidence type="ECO:0000259" key="1">
    <source>
        <dbReference type="SMART" id="SM00579"/>
    </source>
</evidence>
<dbReference type="InterPro" id="IPR036047">
    <property type="entry name" value="F-box-like_dom_sf"/>
</dbReference>
<dbReference type="AlphaFoldDB" id="A0AAV2GCI0"/>
<dbReference type="Gene3D" id="3.80.10.10">
    <property type="entry name" value="Ribonuclease Inhibitor"/>
    <property type="match status" value="1"/>
</dbReference>
<gene>
    <name evidence="2" type="ORF">LTRI10_LOCUS48031</name>
</gene>
<protein>
    <recommendedName>
        <fullName evidence="1">FBD domain-containing protein</fullName>
    </recommendedName>
</protein>
<feature type="domain" description="FBD" evidence="1">
    <location>
        <begin position="365"/>
        <end position="437"/>
    </location>
</feature>
<organism evidence="2 3">
    <name type="scientific">Linum trigynum</name>
    <dbReference type="NCBI Taxonomy" id="586398"/>
    <lineage>
        <taxon>Eukaryota</taxon>
        <taxon>Viridiplantae</taxon>
        <taxon>Streptophyta</taxon>
        <taxon>Embryophyta</taxon>
        <taxon>Tracheophyta</taxon>
        <taxon>Spermatophyta</taxon>
        <taxon>Magnoliopsida</taxon>
        <taxon>eudicotyledons</taxon>
        <taxon>Gunneridae</taxon>
        <taxon>Pentapetalae</taxon>
        <taxon>rosids</taxon>
        <taxon>fabids</taxon>
        <taxon>Malpighiales</taxon>
        <taxon>Linaceae</taxon>
        <taxon>Linum</taxon>
    </lineage>
</organism>
<sequence>MKWLRLSIADRTSDLPPNVIERILLFLPVKDAAKAATLSTHWRHQWKGIPQLNFDADFARVPGVGSYEHNANRVVLRIYKALLTHDGPITRVVLAIPGLRPIHDIDHLILHLSKKCVKEFVLRFGDEMDGYPYLNCDVSSSLFAARELVYLKLQGCTLKAPSWFVGFSNLTRLALNHVYLPSDFFTHFLPKCPLLEQLRLVHCDQFVNTEILSPSLKLLSIQSTLYRICFKYAPLLSVVSILDADEFSDYRFTLFQQYELDMVDDVFTSLPALRELTIGTGFLLFLAAGQVPYKLPTHLHHLKVLQIYLLLYRWPEARVLVCLIMSSPNLQTLSIQLDTLDYHPTSKLIDSLDKLLKAKDQHGSGCCFQCLEELNIRGSRGMQVELDLVRFVLATAPLLRKIHIEPRSELNCDVVLKFLMQLSRYERVSERAEIIYLWKYEG</sequence>